<dbReference type="PANTHER" id="PTHR35569">
    <property type="entry name" value="CYANAMIDE HYDRATASE DDI2-RELATED"/>
    <property type="match status" value="1"/>
</dbReference>
<dbReference type="RefSeq" id="XP_040720673.1">
    <property type="nucleotide sequence ID" value="XM_040854930.1"/>
</dbReference>
<feature type="non-terminal residue" evidence="1">
    <location>
        <position position="1"/>
    </location>
</feature>
<dbReference type="Proteomes" id="UP000193689">
    <property type="component" value="Unassembled WGS sequence"/>
</dbReference>
<proteinExistence type="predicted"/>
<protein>
    <submittedName>
        <fullName evidence="1">Uncharacterized protein</fullName>
    </submittedName>
</protein>
<dbReference type="PANTHER" id="PTHR35569:SF1">
    <property type="entry name" value="CYANAMIDE HYDRATASE DDI2-RELATED"/>
    <property type="match status" value="1"/>
</dbReference>
<gene>
    <name evidence="1" type="ORF">BCR38DRAFT_330099</name>
</gene>
<organism evidence="1 2">
    <name type="scientific">Pseudomassariella vexata</name>
    <dbReference type="NCBI Taxonomy" id="1141098"/>
    <lineage>
        <taxon>Eukaryota</taxon>
        <taxon>Fungi</taxon>
        <taxon>Dikarya</taxon>
        <taxon>Ascomycota</taxon>
        <taxon>Pezizomycotina</taxon>
        <taxon>Sordariomycetes</taxon>
        <taxon>Xylariomycetidae</taxon>
        <taxon>Amphisphaeriales</taxon>
        <taxon>Pseudomassariaceae</taxon>
        <taxon>Pseudomassariella</taxon>
    </lineage>
</organism>
<accession>A0A1Y2EHN6</accession>
<dbReference type="GeneID" id="63771142"/>
<keyword evidence="2" id="KW-1185">Reference proteome</keyword>
<dbReference type="EMBL" id="MCFJ01000001">
    <property type="protein sequence ID" value="ORY71081.1"/>
    <property type="molecule type" value="Genomic_DNA"/>
</dbReference>
<reference evidence="1 2" key="1">
    <citation type="submission" date="2016-07" db="EMBL/GenBank/DDBJ databases">
        <title>Pervasive Adenine N6-methylation of Active Genes in Fungi.</title>
        <authorList>
            <consortium name="DOE Joint Genome Institute"/>
            <person name="Mondo S.J."/>
            <person name="Dannebaum R.O."/>
            <person name="Kuo R.C."/>
            <person name="Labutti K."/>
            <person name="Haridas S."/>
            <person name="Kuo A."/>
            <person name="Salamov A."/>
            <person name="Ahrendt S.R."/>
            <person name="Lipzen A."/>
            <person name="Sullivan W."/>
            <person name="Andreopoulos W.B."/>
            <person name="Clum A."/>
            <person name="Lindquist E."/>
            <person name="Daum C."/>
            <person name="Ramamoorthy G.K."/>
            <person name="Gryganskyi A."/>
            <person name="Culley D."/>
            <person name="Magnuson J.K."/>
            <person name="James T.Y."/>
            <person name="O'Malley M.A."/>
            <person name="Stajich J.E."/>
            <person name="Spatafora J.W."/>
            <person name="Visel A."/>
            <person name="Grigoriev I.V."/>
        </authorList>
    </citation>
    <scope>NUCLEOTIDE SEQUENCE [LARGE SCALE GENOMIC DNA]</scope>
    <source>
        <strain evidence="1 2">CBS 129021</strain>
    </source>
</reference>
<evidence type="ECO:0000313" key="2">
    <source>
        <dbReference type="Proteomes" id="UP000193689"/>
    </source>
</evidence>
<comment type="caution">
    <text evidence="1">The sequence shown here is derived from an EMBL/GenBank/DDBJ whole genome shotgun (WGS) entry which is preliminary data.</text>
</comment>
<name>A0A1Y2EHN6_9PEZI</name>
<dbReference type="OrthoDB" id="409121at2759"/>
<evidence type="ECO:0000313" key="1">
    <source>
        <dbReference type="EMBL" id="ORY71081.1"/>
    </source>
</evidence>
<dbReference type="InParanoid" id="A0A1Y2EHN6"/>
<sequence>ITCLGQLIQLATIYDNIGERSELVNQQTRDGLVAAFPRKGWNSCLTATIREENWLKPWAHTTALEEEEFPDGWERGWKVIFYRL</sequence>
<dbReference type="AlphaFoldDB" id="A0A1Y2EHN6"/>